<evidence type="ECO:0000256" key="1">
    <source>
        <dbReference type="SAM" id="Phobius"/>
    </source>
</evidence>
<dbReference type="PANTHER" id="PTHR23542:SF1">
    <property type="entry name" value="MAJOR FACILITATOR SUPERFAMILY (MFS) PROFILE DOMAIN-CONTAINING PROTEIN"/>
    <property type="match status" value="1"/>
</dbReference>
<dbReference type="InterPro" id="IPR036259">
    <property type="entry name" value="MFS_trans_sf"/>
</dbReference>
<comment type="caution">
    <text evidence="2">The sequence shown here is derived from an EMBL/GenBank/DDBJ whole genome shotgun (WGS) entry which is preliminary data.</text>
</comment>
<feature type="transmembrane region" description="Helical" evidence="1">
    <location>
        <begin position="202"/>
        <end position="222"/>
    </location>
</feature>
<dbReference type="PANTHER" id="PTHR23542">
    <property type="match status" value="1"/>
</dbReference>
<feature type="transmembrane region" description="Helical" evidence="1">
    <location>
        <begin position="318"/>
        <end position="347"/>
    </location>
</feature>
<dbReference type="EMBL" id="MLJW01001134">
    <property type="protein sequence ID" value="OIQ79941.1"/>
    <property type="molecule type" value="Genomic_DNA"/>
</dbReference>
<dbReference type="PROSITE" id="PS00599">
    <property type="entry name" value="AA_TRANSFER_CLASS_2"/>
    <property type="match status" value="1"/>
</dbReference>
<feature type="transmembrane region" description="Helical" evidence="1">
    <location>
        <begin position="55"/>
        <end position="76"/>
    </location>
</feature>
<proteinExistence type="predicted"/>
<feature type="transmembrane region" description="Helical" evidence="1">
    <location>
        <begin position="251"/>
        <end position="270"/>
    </location>
</feature>
<feature type="transmembrane region" description="Helical" evidence="1">
    <location>
        <begin position="290"/>
        <end position="311"/>
    </location>
</feature>
<keyword evidence="1" id="KW-0472">Membrane</keyword>
<dbReference type="GO" id="GO:0022857">
    <property type="term" value="F:transmembrane transporter activity"/>
    <property type="evidence" value="ECO:0007669"/>
    <property type="project" value="InterPro"/>
</dbReference>
<reference evidence="2" key="1">
    <citation type="submission" date="2016-10" db="EMBL/GenBank/DDBJ databases">
        <title>Sequence of Gallionella enrichment culture.</title>
        <authorList>
            <person name="Poehlein A."/>
            <person name="Muehling M."/>
            <person name="Daniel R."/>
        </authorList>
    </citation>
    <scope>NUCLEOTIDE SEQUENCE</scope>
</reference>
<evidence type="ECO:0000313" key="2">
    <source>
        <dbReference type="EMBL" id="OIQ79941.1"/>
    </source>
</evidence>
<dbReference type="InterPro" id="IPR001917">
    <property type="entry name" value="Aminotrans_II_pyridoxalP_BS"/>
</dbReference>
<dbReference type="Pfam" id="PF07690">
    <property type="entry name" value="MFS_1"/>
    <property type="match status" value="1"/>
</dbReference>
<feature type="transmembrane region" description="Helical" evidence="1">
    <location>
        <begin position="82"/>
        <end position="104"/>
    </location>
</feature>
<dbReference type="InterPro" id="IPR011701">
    <property type="entry name" value="MFS"/>
</dbReference>
<sequence>MPGYGRVRRLVVEGRGSRCRVIRVPAALAPRDDGRVSLTPYADLLRRPGVLRLNLIALVARLPHAMTGVVLTLHVVGTLGKGYAQAGIVAAALTIGMAVGGPWRGRRVDSIGLRRALAPSVVIEASVWTVAPFLGYRALVAAAFVAGLFLVPVFPVVRQSLAVLVPRPQQHTAYALDSVGTELTFMLAPVIGVLIATQVSTTAALVVVGLSTAGAGVLLMWFNPPTRSRDTGAGPLSAEVDDRGNASPSRLLTSGLLVVLAASAAASFVLNGTDVSVVAVLRRWDQGASIGWMIALWAAGSVVGGLAYGAGRHRVDPLVLVLVLSVATVPATLAGTPLVLAAALVVATGTRRTVLEP</sequence>
<feature type="transmembrane region" description="Helical" evidence="1">
    <location>
        <begin position="140"/>
        <end position="161"/>
    </location>
</feature>
<keyword evidence="1" id="KW-1133">Transmembrane helix</keyword>
<dbReference type="GO" id="GO:0016740">
    <property type="term" value="F:transferase activity"/>
    <property type="evidence" value="ECO:0007669"/>
    <property type="project" value="InterPro"/>
</dbReference>
<gene>
    <name evidence="2" type="ORF">GALL_383170</name>
</gene>
<name>A0A1J5QVL8_9ZZZZ</name>
<dbReference type="Gene3D" id="1.20.1250.20">
    <property type="entry name" value="MFS general substrate transporter like domains"/>
    <property type="match status" value="1"/>
</dbReference>
<protein>
    <submittedName>
        <fullName evidence="2">Major facilitator superfamily protein</fullName>
    </submittedName>
</protein>
<keyword evidence="1" id="KW-0812">Transmembrane</keyword>
<dbReference type="SUPFAM" id="SSF103473">
    <property type="entry name" value="MFS general substrate transporter"/>
    <property type="match status" value="1"/>
</dbReference>
<dbReference type="AlphaFoldDB" id="A0A1J5QVL8"/>
<organism evidence="2">
    <name type="scientific">mine drainage metagenome</name>
    <dbReference type="NCBI Taxonomy" id="410659"/>
    <lineage>
        <taxon>unclassified sequences</taxon>
        <taxon>metagenomes</taxon>
        <taxon>ecological metagenomes</taxon>
    </lineage>
</organism>
<accession>A0A1J5QVL8</accession>
<feature type="transmembrane region" description="Helical" evidence="1">
    <location>
        <begin position="173"/>
        <end position="196"/>
    </location>
</feature>